<evidence type="ECO:0000256" key="2">
    <source>
        <dbReference type="SAM" id="MobiDB-lite"/>
    </source>
</evidence>
<dbReference type="eggNOG" id="ENOG502RUJB">
    <property type="taxonomic scope" value="Eukaryota"/>
</dbReference>
<dbReference type="EMBL" id="FN648399">
    <property type="protein sequence ID" value="CBN75946.1"/>
    <property type="molecule type" value="Genomic_DNA"/>
</dbReference>
<dbReference type="EMBL" id="FN649748">
    <property type="protein sequence ID" value="CBN75946.1"/>
    <property type="molecule type" value="Genomic_DNA"/>
</dbReference>
<gene>
    <name evidence="3" type="ORF">Esi_0220_0036</name>
</gene>
<sequence length="282" mass="31745">MLKAGALAKKKRREKQYLLQLTQQQLLQDRLVRDKLLEAAASKEREFVRLSGEVEAGRTFVKELDRILGIADEAQQGKTLKQYQEWDANVHGAIQGRIDKVLDKMSSKDINERRRGDLDKFLTTTNTKAAVFRDIIIESEYDPLEPNRRAVKAKVGHLRDPCSRVLDKRAEENGLLADEGAGGAGAMLRESFDVIQWEERKVHDTPHGFFAKMMGREAARNKMGGAKTTSKTYRSTIKMDDYNVDRGRDIVTKEFPKGKKTYAAGDEFAPPSSDAKSLIGMG</sequence>
<feature type="region of interest" description="Disordered" evidence="2">
    <location>
        <begin position="262"/>
        <end position="282"/>
    </location>
</feature>
<dbReference type="InterPro" id="IPR040046">
    <property type="entry name" value="FAM228"/>
</dbReference>
<dbReference type="AlphaFoldDB" id="D8LIN6"/>
<evidence type="ECO:0000256" key="1">
    <source>
        <dbReference type="ARBA" id="ARBA00007753"/>
    </source>
</evidence>
<dbReference type="PANTHER" id="PTHR28584:SF1">
    <property type="entry name" value="PROTEIN FAM228B"/>
    <property type="match status" value="1"/>
</dbReference>
<evidence type="ECO:0000313" key="3">
    <source>
        <dbReference type="EMBL" id="CBN75946.1"/>
    </source>
</evidence>
<dbReference type="InParanoid" id="D8LIN6"/>
<dbReference type="STRING" id="2880.D8LIN6"/>
<dbReference type="Proteomes" id="UP000002630">
    <property type="component" value="Linkage Group LG23"/>
</dbReference>
<evidence type="ECO:0000313" key="4">
    <source>
        <dbReference type="Proteomes" id="UP000002630"/>
    </source>
</evidence>
<keyword evidence="4" id="KW-1185">Reference proteome</keyword>
<reference evidence="3 4" key="1">
    <citation type="journal article" date="2010" name="Nature">
        <title>The Ectocarpus genome and the independent evolution of multicellularity in brown algae.</title>
        <authorList>
            <person name="Cock J.M."/>
            <person name="Sterck L."/>
            <person name="Rouze P."/>
            <person name="Scornet D."/>
            <person name="Allen A.E."/>
            <person name="Amoutzias G."/>
            <person name="Anthouard V."/>
            <person name="Artiguenave F."/>
            <person name="Aury J.M."/>
            <person name="Badger J.H."/>
            <person name="Beszteri B."/>
            <person name="Billiau K."/>
            <person name="Bonnet E."/>
            <person name="Bothwell J.H."/>
            <person name="Bowler C."/>
            <person name="Boyen C."/>
            <person name="Brownlee C."/>
            <person name="Carrano C.J."/>
            <person name="Charrier B."/>
            <person name="Cho G.Y."/>
            <person name="Coelho S.M."/>
            <person name="Collen J."/>
            <person name="Corre E."/>
            <person name="Da Silva C."/>
            <person name="Delage L."/>
            <person name="Delaroque N."/>
            <person name="Dittami S.M."/>
            <person name="Doulbeau S."/>
            <person name="Elias M."/>
            <person name="Farnham G."/>
            <person name="Gachon C.M."/>
            <person name="Gschloessl B."/>
            <person name="Heesch S."/>
            <person name="Jabbari K."/>
            <person name="Jubin C."/>
            <person name="Kawai H."/>
            <person name="Kimura K."/>
            <person name="Kloareg B."/>
            <person name="Kupper F.C."/>
            <person name="Lang D."/>
            <person name="Le Bail A."/>
            <person name="Leblanc C."/>
            <person name="Lerouge P."/>
            <person name="Lohr M."/>
            <person name="Lopez P.J."/>
            <person name="Martens C."/>
            <person name="Maumus F."/>
            <person name="Michel G."/>
            <person name="Miranda-Saavedra D."/>
            <person name="Morales J."/>
            <person name="Moreau H."/>
            <person name="Motomura T."/>
            <person name="Nagasato C."/>
            <person name="Napoli C.A."/>
            <person name="Nelson D.R."/>
            <person name="Nyvall-Collen P."/>
            <person name="Peters A.F."/>
            <person name="Pommier C."/>
            <person name="Potin P."/>
            <person name="Poulain J."/>
            <person name="Quesneville H."/>
            <person name="Read B."/>
            <person name="Rensing S.A."/>
            <person name="Ritter A."/>
            <person name="Rousvoal S."/>
            <person name="Samanta M."/>
            <person name="Samson G."/>
            <person name="Schroeder D.C."/>
            <person name="Segurens B."/>
            <person name="Strittmatter M."/>
            <person name="Tonon T."/>
            <person name="Tregear J.W."/>
            <person name="Valentin K."/>
            <person name="von Dassow P."/>
            <person name="Yamagishi T."/>
            <person name="Van de Peer Y."/>
            <person name="Wincker P."/>
        </authorList>
    </citation>
    <scope>NUCLEOTIDE SEQUENCE [LARGE SCALE GENOMIC DNA]</scope>
    <source>
        <strain evidence="4">Ec32 / CCAP1310/4</strain>
    </source>
</reference>
<dbReference type="OrthoDB" id="547133at2759"/>
<name>D8LIN6_ECTSI</name>
<dbReference type="OMA" id="IANEGRH"/>
<evidence type="ECO:0008006" key="5">
    <source>
        <dbReference type="Google" id="ProtNLM"/>
    </source>
</evidence>
<comment type="similarity">
    <text evidence="1">Belongs to the FAM228 family.</text>
</comment>
<protein>
    <recommendedName>
        <fullName evidence="5">Flagellar associated protein</fullName>
    </recommendedName>
</protein>
<organism evidence="3 4">
    <name type="scientific">Ectocarpus siliculosus</name>
    <name type="common">Brown alga</name>
    <name type="synonym">Conferva siliculosa</name>
    <dbReference type="NCBI Taxonomy" id="2880"/>
    <lineage>
        <taxon>Eukaryota</taxon>
        <taxon>Sar</taxon>
        <taxon>Stramenopiles</taxon>
        <taxon>Ochrophyta</taxon>
        <taxon>PX clade</taxon>
        <taxon>Phaeophyceae</taxon>
        <taxon>Ectocarpales</taxon>
        <taxon>Ectocarpaceae</taxon>
        <taxon>Ectocarpus</taxon>
    </lineage>
</organism>
<accession>D8LIN6</accession>
<dbReference type="PANTHER" id="PTHR28584">
    <property type="entry name" value="FAMILY WITH SEQUENCE SIMILARITY 228 MEMBER A"/>
    <property type="match status" value="1"/>
</dbReference>
<proteinExistence type="inferred from homology"/>